<evidence type="ECO:0000313" key="2">
    <source>
        <dbReference type="Proteomes" id="UP000003240"/>
    </source>
</evidence>
<accession>F7NJG2</accession>
<sequence>MIDIIIQFQEEGDLDWKAIELTPEDYFDLNYLDQNEILEIDSIPVYNHAIDYLKNLQKCVNKVISTKITIQEADKQISITEYYWNNQQNSIVERIDYIRSEKVLELIITSVKVKNDPVVWEIIRFVRIDGILVPQLHSFITDNPDGSQSEEKII</sequence>
<comment type="caution">
    <text evidence="1">The sequence shown here is derived from an EMBL/GenBank/DDBJ whole genome shotgun (WGS) entry which is preliminary data.</text>
</comment>
<dbReference type="EMBL" id="AFGF01000087">
    <property type="protein sequence ID" value="EGO63792.1"/>
    <property type="molecule type" value="Genomic_DNA"/>
</dbReference>
<organism evidence="1 2">
    <name type="scientific">Acetonema longum DSM 6540</name>
    <dbReference type="NCBI Taxonomy" id="1009370"/>
    <lineage>
        <taxon>Bacteria</taxon>
        <taxon>Bacillati</taxon>
        <taxon>Bacillota</taxon>
        <taxon>Negativicutes</taxon>
        <taxon>Acetonemataceae</taxon>
        <taxon>Acetonema</taxon>
    </lineage>
</organism>
<dbReference type="STRING" id="1009370.ALO_11089"/>
<proteinExistence type="predicted"/>
<dbReference type="AlphaFoldDB" id="F7NJG2"/>
<name>F7NJG2_9FIRM</name>
<evidence type="ECO:0000313" key="1">
    <source>
        <dbReference type="EMBL" id="EGO63792.1"/>
    </source>
</evidence>
<keyword evidence="2" id="KW-1185">Reference proteome</keyword>
<dbReference type="RefSeq" id="WP_004095548.1">
    <property type="nucleotide sequence ID" value="NZ_AFGF01000087.1"/>
</dbReference>
<reference evidence="1 2" key="1">
    <citation type="journal article" date="2011" name="EMBO J.">
        <title>Structural diversity of bacterial flagellar motors.</title>
        <authorList>
            <person name="Chen S."/>
            <person name="Beeby M."/>
            <person name="Murphy G.E."/>
            <person name="Leadbetter J.R."/>
            <person name="Hendrixson D.R."/>
            <person name="Briegel A."/>
            <person name="Li Z."/>
            <person name="Shi J."/>
            <person name="Tocheva E.I."/>
            <person name="Muller A."/>
            <person name="Dobro M.J."/>
            <person name="Jensen G.J."/>
        </authorList>
    </citation>
    <scope>NUCLEOTIDE SEQUENCE [LARGE SCALE GENOMIC DNA]</scope>
    <source>
        <strain evidence="1 2">DSM 6540</strain>
    </source>
</reference>
<dbReference type="eggNOG" id="ENOG50333YS">
    <property type="taxonomic scope" value="Bacteria"/>
</dbReference>
<protein>
    <submittedName>
        <fullName evidence="1">Uncharacterized protein</fullName>
    </submittedName>
</protein>
<dbReference type="Proteomes" id="UP000003240">
    <property type="component" value="Unassembled WGS sequence"/>
</dbReference>
<gene>
    <name evidence="1" type="ORF">ALO_11089</name>
</gene>